<dbReference type="PROSITE" id="PS00687">
    <property type="entry name" value="ALDEHYDE_DEHYDR_GLU"/>
    <property type="match status" value="1"/>
</dbReference>
<evidence type="ECO:0000313" key="6">
    <source>
        <dbReference type="EMBL" id="PWR70076.1"/>
    </source>
</evidence>
<dbReference type="Proteomes" id="UP000245934">
    <property type="component" value="Unassembled WGS sequence"/>
</dbReference>
<comment type="similarity">
    <text evidence="1 4">Belongs to the aldehyde dehydrogenase family.</text>
</comment>
<feature type="active site" evidence="3">
    <location>
        <position position="247"/>
    </location>
</feature>
<dbReference type="InterPro" id="IPR016161">
    <property type="entry name" value="Ald_DH/histidinol_DH"/>
</dbReference>
<dbReference type="InterPro" id="IPR051020">
    <property type="entry name" value="ALDH-related_metabolic_enz"/>
</dbReference>
<dbReference type="AlphaFoldDB" id="A0A2V2MXE8"/>
<sequence>MDSHPLILGGNCKKTANLKEVHNPYTGQVCGIVSMAGRDEVLEALMIAEKGATVMARLPSHARAAILHRLADLMQEEAEELTSIIIKEGGKVRKYAVAEVSRAIGTIRISAEEAVRISGSMVPMDGYPAGEGHLAFSIRVPVGIVLAITPFNLPLNQICHKAGPAIAAGNSCIIKPSSATPMTALKFGELFLKAGLPKEAMSVLPCQSDIAELLAVHRRIGALSFTGSPEVGWHLRQVTKAGRITLELGGNAAVIVHDDADIKTAAGRIVEGAFSHAGQVCISVQRVFVQQKVYDSLVREIESRCNALKIDDPENIETDIGPMIHEDKASQALSRISEAVAKGAKLVCGGRCEGAVLYPTVLVDTTPDMTINCDEVFAPVVTVTPYETFEEAIEMVNNSKYGLQAGVFTSDIKRAVYAASSIECGAVVIGDIPTYRIDSMPYGGVKASGIGREGPFYAIREMTEERLIIIKA</sequence>
<dbReference type="OrthoDB" id="6342at2157"/>
<evidence type="ECO:0000256" key="2">
    <source>
        <dbReference type="ARBA" id="ARBA00023002"/>
    </source>
</evidence>
<dbReference type="RefSeq" id="WP_109942261.1">
    <property type="nucleotide sequence ID" value="NZ_CP176366.1"/>
</dbReference>
<dbReference type="GO" id="GO:0008911">
    <property type="term" value="F:lactaldehyde dehydrogenase (NAD+) activity"/>
    <property type="evidence" value="ECO:0007669"/>
    <property type="project" value="TreeGrafter"/>
</dbReference>
<dbReference type="PANTHER" id="PTHR42991:SF1">
    <property type="entry name" value="ALDEHYDE DEHYDROGENASE"/>
    <property type="match status" value="1"/>
</dbReference>
<evidence type="ECO:0000259" key="5">
    <source>
        <dbReference type="Pfam" id="PF00171"/>
    </source>
</evidence>
<feature type="domain" description="Aldehyde dehydrogenase" evidence="5">
    <location>
        <begin position="19"/>
        <end position="466"/>
    </location>
</feature>
<gene>
    <name evidence="6" type="ORF">DLD82_16645</name>
</gene>
<proteinExistence type="inferred from homology"/>
<dbReference type="GeneID" id="97610475"/>
<dbReference type="EMBL" id="QGMZ01000049">
    <property type="protein sequence ID" value="PWR70076.1"/>
    <property type="molecule type" value="Genomic_DNA"/>
</dbReference>
<organism evidence="6 7">
    <name type="scientific">Methanospirillum stamsii</name>
    <dbReference type="NCBI Taxonomy" id="1277351"/>
    <lineage>
        <taxon>Archaea</taxon>
        <taxon>Methanobacteriati</taxon>
        <taxon>Methanobacteriota</taxon>
        <taxon>Stenosarchaea group</taxon>
        <taxon>Methanomicrobia</taxon>
        <taxon>Methanomicrobiales</taxon>
        <taxon>Methanospirillaceae</taxon>
        <taxon>Methanospirillum</taxon>
    </lineage>
</organism>
<keyword evidence="7" id="KW-1185">Reference proteome</keyword>
<evidence type="ECO:0000256" key="4">
    <source>
        <dbReference type="RuleBase" id="RU003345"/>
    </source>
</evidence>
<name>A0A2V2MXE8_9EURY</name>
<dbReference type="InterPro" id="IPR016163">
    <property type="entry name" value="Ald_DH_C"/>
</dbReference>
<evidence type="ECO:0000313" key="7">
    <source>
        <dbReference type="Proteomes" id="UP000245934"/>
    </source>
</evidence>
<dbReference type="Pfam" id="PF00171">
    <property type="entry name" value="Aldedh"/>
    <property type="match status" value="1"/>
</dbReference>
<protein>
    <submittedName>
        <fullName evidence="6">Aldehyde dehydrogenase</fullName>
    </submittedName>
</protein>
<dbReference type="InterPro" id="IPR016162">
    <property type="entry name" value="Ald_DH_N"/>
</dbReference>
<dbReference type="Gene3D" id="3.40.309.10">
    <property type="entry name" value="Aldehyde Dehydrogenase, Chain A, domain 2"/>
    <property type="match status" value="1"/>
</dbReference>
<reference evidence="6 7" key="1">
    <citation type="submission" date="2018-05" db="EMBL/GenBank/DDBJ databases">
        <title>Draft genome of Methanospirillum stamsii Pt1.</title>
        <authorList>
            <person name="Dueholm M.S."/>
            <person name="Nielsen P.H."/>
            <person name="Bakmann L.F."/>
            <person name="Otzen D.E."/>
        </authorList>
    </citation>
    <scope>NUCLEOTIDE SEQUENCE [LARGE SCALE GENOMIC DNA]</scope>
    <source>
        <strain evidence="6 7">Pt1</strain>
    </source>
</reference>
<accession>A0A2V2MXE8</accession>
<dbReference type="PANTHER" id="PTHR42991">
    <property type="entry name" value="ALDEHYDE DEHYDROGENASE"/>
    <property type="match status" value="1"/>
</dbReference>
<keyword evidence="2 4" id="KW-0560">Oxidoreductase</keyword>
<dbReference type="InterPro" id="IPR015590">
    <property type="entry name" value="Aldehyde_DH_dom"/>
</dbReference>
<evidence type="ECO:0000256" key="1">
    <source>
        <dbReference type="ARBA" id="ARBA00009986"/>
    </source>
</evidence>
<dbReference type="SUPFAM" id="SSF53720">
    <property type="entry name" value="ALDH-like"/>
    <property type="match status" value="1"/>
</dbReference>
<evidence type="ECO:0000256" key="3">
    <source>
        <dbReference type="PROSITE-ProRule" id="PRU10007"/>
    </source>
</evidence>
<dbReference type="InterPro" id="IPR029510">
    <property type="entry name" value="Ald_DH_CS_GLU"/>
</dbReference>
<comment type="caution">
    <text evidence="6">The sequence shown here is derived from an EMBL/GenBank/DDBJ whole genome shotgun (WGS) entry which is preliminary data.</text>
</comment>
<dbReference type="Gene3D" id="3.40.605.10">
    <property type="entry name" value="Aldehyde Dehydrogenase, Chain A, domain 1"/>
    <property type="match status" value="1"/>
</dbReference>